<protein>
    <recommendedName>
        <fullName evidence="3">CRISPR system Cms protein Csm2</fullName>
    </recommendedName>
    <alternativeName>
        <fullName evidence="6">CRISPR type III A-associated protein Csm2</fullName>
    </alternativeName>
</protein>
<keyword evidence="5" id="KW-0051">Antiviral defense</keyword>
<dbReference type="RefSeq" id="WP_022587678.1">
    <property type="nucleotide sequence ID" value="NZ_AXDC01000012.1"/>
</dbReference>
<dbReference type="GO" id="GO:0051607">
    <property type="term" value="P:defense response to virus"/>
    <property type="evidence" value="ECO:0007669"/>
    <property type="project" value="UniProtKB-KW"/>
</dbReference>
<evidence type="ECO:0000256" key="5">
    <source>
        <dbReference type="ARBA" id="ARBA00023118"/>
    </source>
</evidence>
<proteinExistence type="inferred from homology"/>
<dbReference type="InterPro" id="IPR010149">
    <property type="entry name" value="CRISPR-assoc_prot_Csm2_III-A"/>
</dbReference>
<evidence type="ECO:0000256" key="1">
    <source>
        <dbReference type="ARBA" id="ARBA00003640"/>
    </source>
</evidence>
<evidence type="ECO:0000256" key="3">
    <source>
        <dbReference type="ARBA" id="ARBA00016118"/>
    </source>
</evidence>
<dbReference type="NCBIfam" id="TIGR01870">
    <property type="entry name" value="cas_TM1810_Csm2"/>
    <property type="match status" value="1"/>
</dbReference>
<dbReference type="AlphaFoldDB" id="U5CHI0"/>
<evidence type="ECO:0000313" key="7">
    <source>
        <dbReference type="EMBL" id="ERM92365.1"/>
    </source>
</evidence>
<dbReference type="PATRIC" id="fig|1388761.3.peg.1097"/>
<gene>
    <name evidence="7" type="ORF">O163_05490</name>
</gene>
<comment type="function">
    <text evidence="1">This subunit may be involved in monitoring complementarity of crRNA and target RNA.</text>
</comment>
<dbReference type="Proteomes" id="UP000016856">
    <property type="component" value="Unassembled WGS sequence"/>
</dbReference>
<sequence length="176" mass="20366">MTGVSRMTAVEECMKILEDARYFDKPWEKIKELKDKQVIEEIEEIIQSKKDIGELSTKELIEYSEIVGAYLVEIGLKTNQIRKFLDSIRRLENNVARKVAKNGEGSFSKEELLLLKVHLAYAAGRKREVKPFMRVISAVIDKAREEGKDGFEDFKKVVRFIESIVAYHKFYGGKED</sequence>
<evidence type="ECO:0000256" key="4">
    <source>
        <dbReference type="ARBA" id="ARBA00022884"/>
    </source>
</evidence>
<comment type="similarity">
    <text evidence="2">Belongs to the CRISPR-associated Csm2 family.</text>
</comment>
<evidence type="ECO:0000256" key="6">
    <source>
        <dbReference type="ARBA" id="ARBA00031723"/>
    </source>
</evidence>
<reference evidence="7 8" key="1">
    <citation type="journal article" date="2013" name="Genome Announc.">
        <title>Draft Genome Sequence of an Anaerobic and Extremophilic Bacterium, Caldanaerobacter yonseiensis, Isolated from a Geothermal Hot Stream.</title>
        <authorList>
            <person name="Lee S.J."/>
            <person name="Lee Y.J."/>
            <person name="Park G.S."/>
            <person name="Kim B.C."/>
            <person name="Lee S.J."/>
            <person name="Shin J.H."/>
            <person name="Lee D.W."/>
        </authorList>
    </citation>
    <scope>NUCLEOTIDE SEQUENCE [LARGE SCALE GENOMIC DNA]</scope>
    <source>
        <strain evidence="7 8">KB-1</strain>
    </source>
</reference>
<name>U5CHI0_CALSX</name>
<organism evidence="7 8">
    <name type="scientific">Caldanaerobacter subterraneus subsp. yonseiensis KB-1</name>
    <dbReference type="NCBI Taxonomy" id="1388761"/>
    <lineage>
        <taxon>Bacteria</taxon>
        <taxon>Bacillati</taxon>
        <taxon>Bacillota</taxon>
        <taxon>Clostridia</taxon>
        <taxon>Thermoanaerobacterales</taxon>
        <taxon>Thermoanaerobacteraceae</taxon>
        <taxon>Caldanaerobacter</taxon>
    </lineage>
</organism>
<dbReference type="EMBL" id="AXDC01000012">
    <property type="protein sequence ID" value="ERM92365.1"/>
    <property type="molecule type" value="Genomic_DNA"/>
</dbReference>
<accession>U5CHI0</accession>
<dbReference type="CDD" id="cd09647">
    <property type="entry name" value="Csm2_III-A"/>
    <property type="match status" value="1"/>
</dbReference>
<evidence type="ECO:0000256" key="2">
    <source>
        <dbReference type="ARBA" id="ARBA00006896"/>
    </source>
</evidence>
<dbReference type="Pfam" id="PF03750">
    <property type="entry name" value="Csm2_III-A"/>
    <property type="match status" value="1"/>
</dbReference>
<keyword evidence="4" id="KW-0694">RNA-binding</keyword>
<dbReference type="GO" id="GO:0003723">
    <property type="term" value="F:RNA binding"/>
    <property type="evidence" value="ECO:0007669"/>
    <property type="project" value="UniProtKB-KW"/>
</dbReference>
<comment type="caution">
    <text evidence="7">The sequence shown here is derived from an EMBL/GenBank/DDBJ whole genome shotgun (WGS) entry which is preliminary data.</text>
</comment>
<evidence type="ECO:0000313" key="8">
    <source>
        <dbReference type="Proteomes" id="UP000016856"/>
    </source>
</evidence>